<proteinExistence type="inferred from homology"/>
<dbReference type="Proteomes" id="UP000054549">
    <property type="component" value="Unassembled WGS sequence"/>
</dbReference>
<evidence type="ECO:0000313" key="6">
    <source>
        <dbReference type="EMBL" id="KIL70278.1"/>
    </source>
</evidence>
<organism evidence="6 7">
    <name type="scientific">Amanita muscaria (strain Koide BX008)</name>
    <dbReference type="NCBI Taxonomy" id="946122"/>
    <lineage>
        <taxon>Eukaryota</taxon>
        <taxon>Fungi</taxon>
        <taxon>Dikarya</taxon>
        <taxon>Basidiomycota</taxon>
        <taxon>Agaricomycotina</taxon>
        <taxon>Agaricomycetes</taxon>
        <taxon>Agaricomycetidae</taxon>
        <taxon>Agaricales</taxon>
        <taxon>Pluteineae</taxon>
        <taxon>Amanitaceae</taxon>
        <taxon>Amanita</taxon>
    </lineage>
</organism>
<gene>
    <name evidence="6" type="ORF">M378DRAFT_183827</name>
</gene>
<dbReference type="Gene3D" id="3.30.565.10">
    <property type="entry name" value="Histidine kinase-like ATPase, C-terminal domain"/>
    <property type="match status" value="1"/>
</dbReference>
<dbReference type="Gene3D" id="3.30.1540.20">
    <property type="entry name" value="MutL, C-terminal domain, dimerisation subdomain"/>
    <property type="match status" value="2"/>
</dbReference>
<comment type="similarity">
    <text evidence="1">Belongs to the DNA mismatch repair MutL/HexB family.</text>
</comment>
<reference evidence="6 7" key="1">
    <citation type="submission" date="2014-04" db="EMBL/GenBank/DDBJ databases">
        <title>Evolutionary Origins and Diversification of the Mycorrhizal Mutualists.</title>
        <authorList>
            <consortium name="DOE Joint Genome Institute"/>
            <consortium name="Mycorrhizal Genomics Consortium"/>
            <person name="Kohler A."/>
            <person name="Kuo A."/>
            <person name="Nagy L.G."/>
            <person name="Floudas D."/>
            <person name="Copeland A."/>
            <person name="Barry K.W."/>
            <person name="Cichocki N."/>
            <person name="Veneault-Fourrey C."/>
            <person name="LaButti K."/>
            <person name="Lindquist E.A."/>
            <person name="Lipzen A."/>
            <person name="Lundell T."/>
            <person name="Morin E."/>
            <person name="Murat C."/>
            <person name="Riley R."/>
            <person name="Ohm R."/>
            <person name="Sun H."/>
            <person name="Tunlid A."/>
            <person name="Henrissat B."/>
            <person name="Grigoriev I.V."/>
            <person name="Hibbett D.S."/>
            <person name="Martin F."/>
        </authorList>
    </citation>
    <scope>NUCLEOTIDE SEQUENCE [LARGE SCALE GENOMIC DNA]</scope>
    <source>
        <strain evidence="6 7">Koide BX008</strain>
    </source>
</reference>
<dbReference type="HOGENOM" id="CLU_005415_1_0_1"/>
<dbReference type="PANTHER" id="PTHR10073">
    <property type="entry name" value="DNA MISMATCH REPAIR PROTEIN MLH, PMS, MUTL"/>
    <property type="match status" value="1"/>
</dbReference>
<feature type="region of interest" description="Disordered" evidence="3">
    <location>
        <begin position="342"/>
        <end position="383"/>
    </location>
</feature>
<dbReference type="GO" id="GO:0032300">
    <property type="term" value="C:mismatch repair complex"/>
    <property type="evidence" value="ECO:0007669"/>
    <property type="project" value="InterPro"/>
</dbReference>
<dbReference type="Pfam" id="PF01119">
    <property type="entry name" value="DNA_mis_repair"/>
    <property type="match status" value="1"/>
</dbReference>
<evidence type="ECO:0000256" key="2">
    <source>
        <dbReference type="ARBA" id="ARBA00022763"/>
    </source>
</evidence>
<protein>
    <recommendedName>
        <fullName evidence="8">MutL C-terminal dimerisation domain-containing protein</fullName>
    </recommendedName>
</protein>
<dbReference type="GO" id="GO:0006298">
    <property type="term" value="P:mismatch repair"/>
    <property type="evidence" value="ECO:0007669"/>
    <property type="project" value="InterPro"/>
</dbReference>
<dbReference type="Pfam" id="PF13589">
    <property type="entry name" value="HATPase_c_3"/>
    <property type="match status" value="1"/>
</dbReference>
<evidence type="ECO:0000256" key="3">
    <source>
        <dbReference type="SAM" id="MobiDB-lite"/>
    </source>
</evidence>
<accession>A0A0C2XMB3</accession>
<dbReference type="EMBL" id="KN818224">
    <property type="protein sequence ID" value="KIL70278.1"/>
    <property type="molecule type" value="Genomic_DNA"/>
</dbReference>
<dbReference type="InterPro" id="IPR036890">
    <property type="entry name" value="HATPase_C_sf"/>
</dbReference>
<evidence type="ECO:0008006" key="8">
    <source>
        <dbReference type="Google" id="ProtNLM"/>
    </source>
</evidence>
<evidence type="ECO:0000259" key="4">
    <source>
        <dbReference type="SMART" id="SM00853"/>
    </source>
</evidence>
<dbReference type="GO" id="GO:0030983">
    <property type="term" value="F:mismatched DNA binding"/>
    <property type="evidence" value="ECO:0007669"/>
    <property type="project" value="InterPro"/>
</dbReference>
<evidence type="ECO:0000256" key="1">
    <source>
        <dbReference type="ARBA" id="ARBA00006082"/>
    </source>
</evidence>
<keyword evidence="2" id="KW-0227">DNA damage</keyword>
<dbReference type="AlphaFoldDB" id="A0A0C2XMB3"/>
<dbReference type="GO" id="GO:0061982">
    <property type="term" value="P:meiosis I cell cycle process"/>
    <property type="evidence" value="ECO:0007669"/>
    <property type="project" value="UniProtKB-ARBA"/>
</dbReference>
<dbReference type="InterPro" id="IPR014721">
    <property type="entry name" value="Ribsml_uS5_D2-typ_fold_subgr"/>
</dbReference>
<dbReference type="InterPro" id="IPR002099">
    <property type="entry name" value="MutL/Mlh/PMS"/>
</dbReference>
<dbReference type="PROSITE" id="PS00058">
    <property type="entry name" value="DNA_MISMATCH_REPAIR_1"/>
    <property type="match status" value="1"/>
</dbReference>
<feature type="domain" description="DNA mismatch repair protein S5" evidence="5">
    <location>
        <begin position="212"/>
        <end position="337"/>
    </location>
</feature>
<dbReference type="InParanoid" id="A0A0C2XMB3"/>
<dbReference type="SUPFAM" id="SSF118116">
    <property type="entry name" value="DNA mismatch repair protein MutL"/>
    <property type="match status" value="1"/>
</dbReference>
<dbReference type="InterPro" id="IPR013507">
    <property type="entry name" value="DNA_mismatch_S5_2-like"/>
</dbReference>
<dbReference type="InterPro" id="IPR042120">
    <property type="entry name" value="MutL_C_dimsub"/>
</dbReference>
<dbReference type="Gene3D" id="3.30.230.10">
    <property type="match status" value="1"/>
</dbReference>
<dbReference type="FunCoup" id="A0A0C2XMB3">
    <property type="interactions" value="409"/>
</dbReference>
<dbReference type="InterPro" id="IPR037198">
    <property type="entry name" value="MutL_C_sf"/>
</dbReference>
<dbReference type="SMART" id="SM00853">
    <property type="entry name" value="MutL_C"/>
    <property type="match status" value="1"/>
</dbReference>
<evidence type="ECO:0000313" key="7">
    <source>
        <dbReference type="Proteomes" id="UP000054549"/>
    </source>
</evidence>
<dbReference type="SMART" id="SM01340">
    <property type="entry name" value="DNA_mis_repair"/>
    <property type="match status" value="1"/>
</dbReference>
<dbReference type="STRING" id="946122.A0A0C2XMB3"/>
<sequence length="739" mass="82924">MSIEQLPPPTQTRLRSTQILTSFTQIVSELLQNSLDANPQRVDVGVDCEEWECWASDDGVGISREALSVIGQGQDVGRYNTSKCYAADTINALETFGFRGEALASIADLSCLEICSRTARSKDTWSVIVKGGKNLYNGSAVRWRRESKGTTVHVRDAFYNLPVRRRSHPPPARILEQIRHDLEVYALIFPSVSFSFRNLRSQRGAGSSRDSTWHIPKASDIEVIDLVSGDMKLNGFISLAGAPSKMYQFLYVNKYHLSQCDLHRVIDSIFAASSFYRDVISRRSPRKGEKRPVYVLNLTMPPERIDNCLEPTKSAIHIQDMRAVSTFLASAIQGFLASHGYSGEAANSEPPQKKRKIQGQQRNDDFELSGATTDPVRRTPPPCIDLNHDSKILKWKDDRTGQTFLIDSRTGNTFAQALAQPKEMNLRLSDYREERRTLSSQTTIPEEGSIRASPPDWLIEALKGGRQTESLYPSHRFERSDLRRAEVIGQVDCKFVACLIRGTANPLDCESPVTEHNTWLSPVQSRLILLDQHAADERIRVERFLKELCQGFLDNGKYGKNGIKVHDLVPPMPLLLTRHEGLKLATSRDLQQFFEGWGIRFSRLSDVETNGTEPGANSKDAHDYLQVLVQCIPRVISDKLTTKDELRNLVKAILGRPVPVISGLNDNNNIPDTSGDNCADEFSWLSGLRFCPQELIDLINSKACRGAIMFNDSLNIEQCENLVSQLSETVFPFQCAHGR</sequence>
<dbReference type="GO" id="GO:0005524">
    <property type="term" value="F:ATP binding"/>
    <property type="evidence" value="ECO:0007669"/>
    <property type="project" value="InterPro"/>
</dbReference>
<dbReference type="GO" id="GO:0016887">
    <property type="term" value="F:ATP hydrolysis activity"/>
    <property type="evidence" value="ECO:0007669"/>
    <property type="project" value="InterPro"/>
</dbReference>
<dbReference type="InterPro" id="IPR020568">
    <property type="entry name" value="Ribosomal_Su5_D2-typ_SF"/>
</dbReference>
<dbReference type="NCBIfam" id="TIGR00585">
    <property type="entry name" value="mutl"/>
    <property type="match status" value="1"/>
</dbReference>
<dbReference type="InterPro" id="IPR014762">
    <property type="entry name" value="DNA_mismatch_repair_CS"/>
</dbReference>
<name>A0A0C2XMB3_AMAMK</name>
<dbReference type="SUPFAM" id="SSF55874">
    <property type="entry name" value="ATPase domain of HSP90 chaperone/DNA topoisomerase II/histidine kinase"/>
    <property type="match status" value="1"/>
</dbReference>
<dbReference type="SUPFAM" id="SSF54211">
    <property type="entry name" value="Ribosomal protein S5 domain 2-like"/>
    <property type="match status" value="1"/>
</dbReference>
<dbReference type="GO" id="GO:0140664">
    <property type="term" value="F:ATP-dependent DNA damage sensor activity"/>
    <property type="evidence" value="ECO:0007669"/>
    <property type="project" value="InterPro"/>
</dbReference>
<keyword evidence="7" id="KW-1185">Reference proteome</keyword>
<dbReference type="InterPro" id="IPR038973">
    <property type="entry name" value="MutL/Mlh/Pms-like"/>
</dbReference>
<dbReference type="OrthoDB" id="429932at2759"/>
<evidence type="ECO:0000259" key="5">
    <source>
        <dbReference type="SMART" id="SM01340"/>
    </source>
</evidence>
<dbReference type="PANTHER" id="PTHR10073:SF47">
    <property type="entry name" value="DNA MISMATCH REPAIR PROTEIN MLH3"/>
    <property type="match status" value="1"/>
</dbReference>
<dbReference type="InterPro" id="IPR014790">
    <property type="entry name" value="MutL_C"/>
</dbReference>
<feature type="domain" description="MutL C-terminal dimerisation" evidence="4">
    <location>
        <begin position="487"/>
        <end position="714"/>
    </location>
</feature>